<evidence type="ECO:0000256" key="2">
    <source>
        <dbReference type="PROSITE-ProRule" id="PRU01213"/>
    </source>
</evidence>
<gene>
    <name evidence="4" type="ORF">ABB55_17950</name>
</gene>
<dbReference type="InterPro" id="IPR008995">
    <property type="entry name" value="Mo/tungstate-bd_C_term_dom"/>
</dbReference>
<dbReference type="SUPFAM" id="SSF50331">
    <property type="entry name" value="MOP-like"/>
    <property type="match status" value="1"/>
</dbReference>
<sequence>MIRISTAILARVLRHDPAYGLSTLHFADGELRVPQVALEPGAGVRIAIDARDVALALTRPMDVSITNRLPGTIAAVEPLALPYVRVALDLGATRLDALVTAESVERLALEPGLRAWAMIKTVAIEPAMISPADLPPPRPWPSA</sequence>
<keyword evidence="5" id="KW-1185">Reference proteome</keyword>
<evidence type="ECO:0000313" key="4">
    <source>
        <dbReference type="EMBL" id="KPL53858.1"/>
    </source>
</evidence>
<keyword evidence="4" id="KW-0067">ATP-binding</keyword>
<dbReference type="InterPro" id="IPR004606">
    <property type="entry name" value="Mop_domain"/>
</dbReference>
<dbReference type="InterPro" id="IPR005116">
    <property type="entry name" value="Transp-assoc_OB_typ1"/>
</dbReference>
<organism evidence="4 5">
    <name type="scientific">Prosthecodimorpha hirschii</name>
    <dbReference type="NCBI Taxonomy" id="665126"/>
    <lineage>
        <taxon>Bacteria</taxon>
        <taxon>Pseudomonadati</taxon>
        <taxon>Pseudomonadota</taxon>
        <taxon>Alphaproteobacteria</taxon>
        <taxon>Hyphomicrobiales</taxon>
        <taxon>Ancalomicrobiaceae</taxon>
        <taxon>Prosthecodimorpha</taxon>
    </lineage>
</organism>
<evidence type="ECO:0000313" key="5">
    <source>
        <dbReference type="Proteomes" id="UP000048984"/>
    </source>
</evidence>
<dbReference type="STRING" id="665126.ABB55_17950"/>
<name>A0A0P6WGN1_9HYPH</name>
<proteinExistence type="predicted"/>
<dbReference type="RefSeq" id="WP_054360022.1">
    <property type="nucleotide sequence ID" value="NZ_JAPCYQ010000001.1"/>
</dbReference>
<reference evidence="4 5" key="2">
    <citation type="submission" date="2015-10" db="EMBL/GenBank/DDBJ databases">
        <title>Draft Genome Sequence of Prosthecomicrobium hirschii ATCC 27832.</title>
        <authorList>
            <person name="Daniel J."/>
            <person name="Givan S.A."/>
            <person name="Brun Y.V."/>
            <person name="Brown P.J."/>
        </authorList>
    </citation>
    <scope>NUCLEOTIDE SEQUENCE [LARGE SCALE GENOMIC DNA]</scope>
    <source>
        <strain evidence="4 5">16</strain>
    </source>
</reference>
<reference evidence="4 5" key="1">
    <citation type="submission" date="2015-09" db="EMBL/GenBank/DDBJ databases">
        <authorList>
            <person name="Jackson K.R."/>
            <person name="Lunt B.L."/>
            <person name="Fisher J.N.B."/>
            <person name="Gardner A.V."/>
            <person name="Bailey M.E."/>
            <person name="Deus L.M."/>
            <person name="Earl A.S."/>
            <person name="Gibby P.D."/>
            <person name="Hartmann K.A."/>
            <person name="Liu J.E."/>
            <person name="Manci A.M."/>
            <person name="Nielsen D.A."/>
            <person name="Solomon M.B."/>
            <person name="Breakwell D.P."/>
            <person name="Burnett S.H."/>
            <person name="Grose J.H."/>
        </authorList>
    </citation>
    <scope>NUCLEOTIDE SEQUENCE [LARGE SCALE GENOMIC DNA]</scope>
    <source>
        <strain evidence="4 5">16</strain>
    </source>
</reference>
<dbReference type="Gene3D" id="2.40.50.100">
    <property type="match status" value="1"/>
</dbReference>
<dbReference type="EMBL" id="LJYW01000001">
    <property type="protein sequence ID" value="KPL53858.1"/>
    <property type="molecule type" value="Genomic_DNA"/>
</dbReference>
<comment type="caution">
    <text evidence="4">The sequence shown here is derived from an EMBL/GenBank/DDBJ whole genome shotgun (WGS) entry which is preliminary data.</text>
</comment>
<accession>A0A0P6WGN1</accession>
<evidence type="ECO:0000256" key="1">
    <source>
        <dbReference type="ARBA" id="ARBA00022505"/>
    </source>
</evidence>
<keyword evidence="1 2" id="KW-0500">Molybdenum</keyword>
<feature type="domain" description="Mop" evidence="3">
    <location>
        <begin position="62"/>
        <end position="128"/>
    </location>
</feature>
<evidence type="ECO:0000259" key="3">
    <source>
        <dbReference type="PROSITE" id="PS51866"/>
    </source>
</evidence>
<dbReference type="Proteomes" id="UP000048984">
    <property type="component" value="Unassembled WGS sequence"/>
</dbReference>
<keyword evidence="4" id="KW-0547">Nucleotide-binding</keyword>
<dbReference type="GO" id="GO:0015689">
    <property type="term" value="P:molybdate ion transport"/>
    <property type="evidence" value="ECO:0007669"/>
    <property type="project" value="InterPro"/>
</dbReference>
<dbReference type="AlphaFoldDB" id="A0A0P6WGN1"/>
<dbReference type="GO" id="GO:0005524">
    <property type="term" value="F:ATP binding"/>
    <property type="evidence" value="ECO:0007669"/>
    <property type="project" value="UniProtKB-KW"/>
</dbReference>
<dbReference type="Pfam" id="PF03459">
    <property type="entry name" value="TOBE"/>
    <property type="match status" value="1"/>
</dbReference>
<dbReference type="PROSITE" id="PS51866">
    <property type="entry name" value="MOP"/>
    <property type="match status" value="1"/>
</dbReference>
<protein>
    <submittedName>
        <fullName evidence="4">Molybdenum ABC transporter ATP-binding protein</fullName>
    </submittedName>
</protein>